<protein>
    <submittedName>
        <fullName evidence="1">Uncharacterized protein</fullName>
    </submittedName>
</protein>
<evidence type="ECO:0000313" key="2">
    <source>
        <dbReference type="Proteomes" id="UP000191154"/>
    </source>
</evidence>
<dbReference type="EMBL" id="LZYZ01000004">
    <property type="protein sequence ID" value="OOM11908.1"/>
    <property type="molecule type" value="Genomic_DNA"/>
</dbReference>
<reference evidence="1 2" key="1">
    <citation type="submission" date="2016-05" db="EMBL/GenBank/DDBJ databases">
        <title>Microbial solvent formation.</title>
        <authorList>
            <person name="Poehlein A."/>
            <person name="Montoya Solano J.D."/>
            <person name="Flitsch S."/>
            <person name="Krabben P."/>
            <person name="Duerre P."/>
            <person name="Daniel R."/>
        </authorList>
    </citation>
    <scope>NUCLEOTIDE SEQUENCE [LARGE SCALE GENOMIC DNA]</scope>
    <source>
        <strain evidence="1 2">L1-8</strain>
    </source>
</reference>
<gene>
    <name evidence="1" type="ORF">CLOSAC_23350</name>
</gene>
<comment type="caution">
    <text evidence="1">The sequence shown here is derived from an EMBL/GenBank/DDBJ whole genome shotgun (WGS) entry which is preliminary data.</text>
</comment>
<dbReference type="Proteomes" id="UP000191154">
    <property type="component" value="Unassembled WGS sequence"/>
</dbReference>
<dbReference type="AlphaFoldDB" id="A0A1S8N690"/>
<sequence length="48" mass="5475">MSKMELTQNLIATLPKSENKDYVLADSCKDIFNASLQAGYNLYWGFKN</sequence>
<proteinExistence type="predicted"/>
<organism evidence="1 2">
    <name type="scientific">Clostridium saccharobutylicum</name>
    <dbReference type="NCBI Taxonomy" id="169679"/>
    <lineage>
        <taxon>Bacteria</taxon>
        <taxon>Bacillati</taxon>
        <taxon>Bacillota</taxon>
        <taxon>Clostridia</taxon>
        <taxon>Eubacteriales</taxon>
        <taxon>Clostridiaceae</taxon>
        <taxon>Clostridium</taxon>
    </lineage>
</organism>
<evidence type="ECO:0000313" key="1">
    <source>
        <dbReference type="EMBL" id="OOM11908.1"/>
    </source>
</evidence>
<name>A0A1S8N690_CLOSA</name>
<accession>A0A1S8N690</accession>